<evidence type="ECO:0000313" key="2">
    <source>
        <dbReference type="WBParaSite" id="L893_g26432.t1"/>
    </source>
</evidence>
<proteinExistence type="predicted"/>
<keyword evidence="1" id="KW-1185">Reference proteome</keyword>
<organism evidence="1 2">
    <name type="scientific">Steinernema glaseri</name>
    <dbReference type="NCBI Taxonomy" id="37863"/>
    <lineage>
        <taxon>Eukaryota</taxon>
        <taxon>Metazoa</taxon>
        <taxon>Ecdysozoa</taxon>
        <taxon>Nematoda</taxon>
        <taxon>Chromadorea</taxon>
        <taxon>Rhabditida</taxon>
        <taxon>Tylenchina</taxon>
        <taxon>Panagrolaimomorpha</taxon>
        <taxon>Strongyloidoidea</taxon>
        <taxon>Steinernematidae</taxon>
        <taxon>Steinernema</taxon>
    </lineage>
</organism>
<accession>A0A1I7ZHQ8</accession>
<name>A0A1I7ZHQ8_9BILA</name>
<dbReference type="WBParaSite" id="L893_g26432.t1">
    <property type="protein sequence ID" value="L893_g26432.t1"/>
    <property type="gene ID" value="L893_g26432"/>
</dbReference>
<evidence type="ECO:0000313" key="1">
    <source>
        <dbReference type="Proteomes" id="UP000095287"/>
    </source>
</evidence>
<protein>
    <submittedName>
        <fullName evidence="2">Reverse transcriptase domain-containing protein</fullName>
    </submittedName>
</protein>
<sequence>MTLPLGEVAEMVGPKKHYAAEVDKKATEFRDRRHDTGEVVDKTVKKAEVMDTLELYVAEVEPQAGLPEMKWTEPNVKGIKAAIDVPEKLSD</sequence>
<dbReference type="Proteomes" id="UP000095287">
    <property type="component" value="Unplaced"/>
</dbReference>
<reference evidence="2" key="1">
    <citation type="submission" date="2016-11" db="UniProtKB">
        <authorList>
            <consortium name="WormBaseParasite"/>
        </authorList>
    </citation>
    <scope>IDENTIFICATION</scope>
</reference>
<dbReference type="AlphaFoldDB" id="A0A1I7ZHQ8"/>